<sequence>MAVQQQHTTSFASLPPEIILEIIPRIPYDPESLLRLQLTLRSFRSLIESHEHSMVSEIRAQQYTKSTLRLFPSLAHDWRGLSVLHRRLQTLADVHEHWLKITHNGPELHWLRDRWEAAHKAGMLLLYRIRDNETHEAKMSTVRALPATSLACLLFKLYSSIKILRIYGPEPINLSFAAGDLVLRSDIELAFEEMLLTHGPDFFVILLKSGRPDCEQRGWAIDVLRKEVAGMEDRQLPLPDGTHQPPTLISVLRQAFAACTDCHVAEVTAKMWEILSGTLFDSIDEDMMASLVNGEAICRKGRMERQNTWHMTEGRCCGY</sequence>
<evidence type="ECO:0000313" key="1">
    <source>
        <dbReference type="EMBL" id="QIW96093.1"/>
    </source>
</evidence>
<dbReference type="OrthoDB" id="5372859at2759"/>
<organism evidence="1 2">
    <name type="scientific">Peltaster fructicola</name>
    <dbReference type="NCBI Taxonomy" id="286661"/>
    <lineage>
        <taxon>Eukaryota</taxon>
        <taxon>Fungi</taxon>
        <taxon>Dikarya</taxon>
        <taxon>Ascomycota</taxon>
        <taxon>Pezizomycotina</taxon>
        <taxon>Dothideomycetes</taxon>
        <taxon>Dothideomycetes incertae sedis</taxon>
        <taxon>Peltaster</taxon>
    </lineage>
</organism>
<dbReference type="EMBL" id="CP051139">
    <property type="protein sequence ID" value="QIW96093.1"/>
    <property type="molecule type" value="Genomic_DNA"/>
</dbReference>
<accession>A0A6H0XMY7</accession>
<keyword evidence="2" id="KW-1185">Reference proteome</keyword>
<reference evidence="1 2" key="1">
    <citation type="journal article" date="2016" name="Sci. Rep.">
        <title>Peltaster fructicola genome reveals evolution from an invasive phytopathogen to an ectophytic parasite.</title>
        <authorList>
            <person name="Xu C."/>
            <person name="Chen H."/>
            <person name="Gleason M.L."/>
            <person name="Xu J.R."/>
            <person name="Liu H."/>
            <person name="Zhang R."/>
            <person name="Sun G."/>
        </authorList>
    </citation>
    <scope>NUCLEOTIDE SEQUENCE [LARGE SCALE GENOMIC DNA]</scope>
    <source>
        <strain evidence="1 2">LNHT1506</strain>
    </source>
</reference>
<dbReference type="SUPFAM" id="SSF81383">
    <property type="entry name" value="F-box domain"/>
    <property type="match status" value="1"/>
</dbReference>
<proteinExistence type="predicted"/>
<evidence type="ECO:0000313" key="2">
    <source>
        <dbReference type="Proteomes" id="UP000503462"/>
    </source>
</evidence>
<protein>
    <recommendedName>
        <fullName evidence="3">F-box domain-containing protein</fullName>
    </recommendedName>
</protein>
<dbReference type="InterPro" id="IPR036047">
    <property type="entry name" value="F-box-like_dom_sf"/>
</dbReference>
<evidence type="ECO:0008006" key="3">
    <source>
        <dbReference type="Google" id="ProtNLM"/>
    </source>
</evidence>
<dbReference type="AlphaFoldDB" id="A0A6H0XMY7"/>
<dbReference type="Proteomes" id="UP000503462">
    <property type="component" value="Chromosome 1"/>
</dbReference>
<name>A0A6H0XMY7_9PEZI</name>
<gene>
    <name evidence="1" type="ORF">AMS68_001611</name>
</gene>